<protein>
    <submittedName>
        <fullName evidence="1">Uncharacterized protein</fullName>
    </submittedName>
</protein>
<sequence length="198" mass="22306">MANAQFCQNPRAGDAVFVMMEHFAHVASGADDGFWTNTFGHQISPRMFGQDKIDVRQVIHNPPIQLLRNSLVKATVSGLHVKDRNLPAFCRNHGQAGVRIAIEKDGIRLLARDNLVGSNNDLTYGFRDSFTLCFKKMVRTTNSKVIEENLVQFEIVVLSGVNKDVVRVPVKFGDHTTHLDEFRPSADYRHDLKHAVRP</sequence>
<gene>
    <name evidence="1" type="ORF">MACH21_19320</name>
</gene>
<organism evidence="1 2">
    <name type="scientific">Roseicyclus marinus</name>
    <dbReference type="NCBI Taxonomy" id="2161673"/>
    <lineage>
        <taxon>Bacteria</taxon>
        <taxon>Pseudomonadati</taxon>
        <taxon>Pseudomonadota</taxon>
        <taxon>Alphaproteobacteria</taxon>
        <taxon>Rhodobacterales</taxon>
        <taxon>Roseobacteraceae</taxon>
        <taxon>Roseicyclus</taxon>
    </lineage>
</organism>
<proteinExistence type="predicted"/>
<dbReference type="AlphaFoldDB" id="A0AA48KL39"/>
<dbReference type="Proteomes" id="UP001337723">
    <property type="component" value="Chromosome"/>
</dbReference>
<reference evidence="1 2" key="1">
    <citation type="submission" date="2023-01" db="EMBL/GenBank/DDBJ databases">
        <title>Complete genome sequence of Roseicyclus marinus strain Dej080120_10.</title>
        <authorList>
            <person name="Ueki S."/>
            <person name="Maruyama F."/>
        </authorList>
    </citation>
    <scope>NUCLEOTIDE SEQUENCE [LARGE SCALE GENOMIC DNA]</scope>
    <source>
        <strain evidence="1 2">Dej080120_10</strain>
    </source>
</reference>
<accession>A0AA48KL39</accession>
<name>A0AA48KL39_9RHOB</name>
<evidence type="ECO:0000313" key="1">
    <source>
        <dbReference type="EMBL" id="BDW85755.1"/>
    </source>
</evidence>
<keyword evidence="2" id="KW-1185">Reference proteome</keyword>
<dbReference type="EMBL" id="AP027266">
    <property type="protein sequence ID" value="BDW85755.1"/>
    <property type="molecule type" value="Genomic_DNA"/>
</dbReference>
<evidence type="ECO:0000313" key="2">
    <source>
        <dbReference type="Proteomes" id="UP001337723"/>
    </source>
</evidence>
<dbReference type="KEGG" id="rmai:MACH21_19320"/>